<dbReference type="PANTHER" id="PTHR43760">
    <property type="entry name" value="ENDORIBONUCLEASE-RELATED"/>
    <property type="match status" value="1"/>
</dbReference>
<dbReference type="Pfam" id="PF14588">
    <property type="entry name" value="YjgF_endoribonc"/>
    <property type="match status" value="1"/>
</dbReference>
<name>A0ABV8XU78_9MICC</name>
<gene>
    <name evidence="2" type="ORF">ACFO0K_01255</name>
</gene>
<dbReference type="Gene3D" id="3.30.1330.40">
    <property type="entry name" value="RutC-like"/>
    <property type="match status" value="1"/>
</dbReference>
<feature type="domain" description="Endoribonuclease L-PSP/chorismate mutase-like" evidence="1">
    <location>
        <begin position="19"/>
        <end position="160"/>
    </location>
</feature>
<dbReference type="PANTHER" id="PTHR43760:SF1">
    <property type="entry name" value="ENDORIBONUCLEASE L-PSP_CHORISMATE MUTASE-LIKE DOMAIN-CONTAINING PROTEIN"/>
    <property type="match status" value="1"/>
</dbReference>
<evidence type="ECO:0000313" key="3">
    <source>
        <dbReference type="Proteomes" id="UP001595965"/>
    </source>
</evidence>
<dbReference type="InterPro" id="IPR013813">
    <property type="entry name" value="Endoribo_LPSP/chorism_mut-like"/>
</dbReference>
<proteinExistence type="predicted"/>
<dbReference type="RefSeq" id="WP_344230329.1">
    <property type="nucleotide sequence ID" value="NZ_BAAALH010000002.1"/>
</dbReference>
<dbReference type="CDD" id="cd02199">
    <property type="entry name" value="YjgF_YER057c_UK114_like_1"/>
    <property type="match status" value="1"/>
</dbReference>
<dbReference type="SUPFAM" id="SSF55298">
    <property type="entry name" value="YjgF-like"/>
    <property type="match status" value="1"/>
</dbReference>
<organism evidence="2 3">
    <name type="scientific">Citricoccus alkalitolerans</name>
    <dbReference type="NCBI Taxonomy" id="246603"/>
    <lineage>
        <taxon>Bacteria</taxon>
        <taxon>Bacillati</taxon>
        <taxon>Actinomycetota</taxon>
        <taxon>Actinomycetes</taxon>
        <taxon>Micrococcales</taxon>
        <taxon>Micrococcaceae</taxon>
        <taxon>Citricoccus</taxon>
    </lineage>
</organism>
<accession>A0ABV8XU78</accession>
<comment type="caution">
    <text evidence="2">The sequence shown here is derived from an EMBL/GenBank/DDBJ whole genome shotgun (WGS) entry which is preliminary data.</text>
</comment>
<dbReference type="InterPro" id="IPR035959">
    <property type="entry name" value="RutC-like_sf"/>
</dbReference>
<keyword evidence="3" id="KW-1185">Reference proteome</keyword>
<sequence>MTVPQMSTREHDSNDVRLRMSRAGIRLPSPAAPNFTYTPVMVWGDVAFVSGQIPKEDGRLAFTGRAGDGNTSTDAFAAAELCAANALAHLDNVVGLDQVAQVLKLNGYVACTPEFTEHPHVMEGASRFLEAALGPAGRHARTALGVPRLPADALVEIELIVGLRPKAEKPVSAGPGNNGPSVHR</sequence>
<evidence type="ECO:0000313" key="2">
    <source>
        <dbReference type="EMBL" id="MFC4428303.1"/>
    </source>
</evidence>
<reference evidence="3" key="1">
    <citation type="journal article" date="2019" name="Int. J. Syst. Evol. Microbiol.">
        <title>The Global Catalogue of Microorganisms (GCM) 10K type strain sequencing project: providing services to taxonomists for standard genome sequencing and annotation.</title>
        <authorList>
            <consortium name="The Broad Institute Genomics Platform"/>
            <consortium name="The Broad Institute Genome Sequencing Center for Infectious Disease"/>
            <person name="Wu L."/>
            <person name="Ma J."/>
        </authorList>
    </citation>
    <scope>NUCLEOTIDE SEQUENCE [LARGE SCALE GENOMIC DNA]</scope>
    <source>
        <strain evidence="3">CGMCC 1.12125</strain>
    </source>
</reference>
<protein>
    <submittedName>
        <fullName evidence="2">RidA family protein</fullName>
    </submittedName>
</protein>
<dbReference type="EMBL" id="JBHSEN010000001">
    <property type="protein sequence ID" value="MFC4428303.1"/>
    <property type="molecule type" value="Genomic_DNA"/>
</dbReference>
<dbReference type="Proteomes" id="UP001595965">
    <property type="component" value="Unassembled WGS sequence"/>
</dbReference>
<evidence type="ECO:0000259" key="1">
    <source>
        <dbReference type="Pfam" id="PF14588"/>
    </source>
</evidence>